<sequence length="103" mass="11493">MEERNRLKKQRGFTLIELIVVIAILGILAAMVVPNITGFKDSAQTVADEATQRTLQSAVEMYYLDNDTYPNSIDDLKDYLDQIPKGTWKIDENGKVSGSSIAK</sequence>
<evidence type="ECO:0000256" key="3">
    <source>
        <dbReference type="ARBA" id="ARBA00022692"/>
    </source>
</evidence>
<reference evidence="7 8" key="1">
    <citation type="submission" date="2017-02" db="EMBL/GenBank/DDBJ databases">
        <authorList>
            <person name="Peterson S.W."/>
        </authorList>
    </citation>
    <scope>NUCLEOTIDE SEQUENCE [LARGE SCALE GENOMIC DNA]</scope>
    <source>
        <strain evidence="7 8">DSM 15102</strain>
    </source>
</reference>
<organism evidence="7 8">
    <name type="scientific">Garciella nitratireducens DSM 15102</name>
    <dbReference type="NCBI Taxonomy" id="1121911"/>
    <lineage>
        <taxon>Bacteria</taxon>
        <taxon>Bacillati</taxon>
        <taxon>Bacillota</taxon>
        <taxon>Clostridia</taxon>
        <taxon>Eubacteriales</taxon>
        <taxon>Eubacteriaceae</taxon>
        <taxon>Garciella</taxon>
    </lineage>
</organism>
<dbReference type="GO" id="GO:0015627">
    <property type="term" value="C:type II protein secretion system complex"/>
    <property type="evidence" value="ECO:0007669"/>
    <property type="project" value="InterPro"/>
</dbReference>
<dbReference type="AlphaFoldDB" id="A0A1T4K5A1"/>
<dbReference type="Proteomes" id="UP000196365">
    <property type="component" value="Unassembled WGS sequence"/>
</dbReference>
<dbReference type="Gene3D" id="3.30.700.10">
    <property type="entry name" value="Glycoprotein, Type 4 Pilin"/>
    <property type="match status" value="1"/>
</dbReference>
<proteinExistence type="predicted"/>
<evidence type="ECO:0000313" key="8">
    <source>
        <dbReference type="Proteomes" id="UP000196365"/>
    </source>
</evidence>
<dbReference type="NCBIfam" id="TIGR02532">
    <property type="entry name" value="IV_pilin_GFxxxE"/>
    <property type="match status" value="1"/>
</dbReference>
<name>A0A1T4K5A1_9FIRM</name>
<dbReference type="EMBL" id="FUWV01000001">
    <property type="protein sequence ID" value="SJZ37513.1"/>
    <property type="molecule type" value="Genomic_DNA"/>
</dbReference>
<dbReference type="OrthoDB" id="2111889at2"/>
<gene>
    <name evidence="7" type="ORF">SAMN02745973_00348</name>
</gene>
<keyword evidence="2" id="KW-0488">Methylation</keyword>
<evidence type="ECO:0000256" key="1">
    <source>
        <dbReference type="ARBA" id="ARBA00004167"/>
    </source>
</evidence>
<feature type="transmembrane region" description="Helical" evidence="6">
    <location>
        <begin position="12"/>
        <end position="33"/>
    </location>
</feature>
<evidence type="ECO:0000256" key="4">
    <source>
        <dbReference type="ARBA" id="ARBA00022989"/>
    </source>
</evidence>
<evidence type="ECO:0000256" key="2">
    <source>
        <dbReference type="ARBA" id="ARBA00022481"/>
    </source>
</evidence>
<evidence type="ECO:0000256" key="6">
    <source>
        <dbReference type="SAM" id="Phobius"/>
    </source>
</evidence>
<keyword evidence="8" id="KW-1185">Reference proteome</keyword>
<dbReference type="SUPFAM" id="SSF54523">
    <property type="entry name" value="Pili subunits"/>
    <property type="match status" value="1"/>
</dbReference>
<protein>
    <submittedName>
        <fullName evidence="7">General secretion pathway protein G</fullName>
    </submittedName>
</protein>
<dbReference type="PANTHER" id="PTHR30093">
    <property type="entry name" value="GENERAL SECRETION PATHWAY PROTEIN G"/>
    <property type="match status" value="1"/>
</dbReference>
<dbReference type="Pfam" id="PF07963">
    <property type="entry name" value="N_methyl"/>
    <property type="match status" value="1"/>
</dbReference>
<keyword evidence="4 6" id="KW-1133">Transmembrane helix</keyword>
<dbReference type="PANTHER" id="PTHR30093:SF44">
    <property type="entry name" value="TYPE II SECRETION SYSTEM CORE PROTEIN G"/>
    <property type="match status" value="1"/>
</dbReference>
<dbReference type="InterPro" id="IPR045584">
    <property type="entry name" value="Pilin-like"/>
</dbReference>
<comment type="subcellular location">
    <subcellularLocation>
        <location evidence="1">Membrane</location>
        <topology evidence="1">Single-pass membrane protein</topology>
    </subcellularLocation>
</comment>
<evidence type="ECO:0000313" key="7">
    <source>
        <dbReference type="EMBL" id="SJZ37513.1"/>
    </source>
</evidence>
<keyword evidence="3 6" id="KW-0812">Transmembrane</keyword>
<dbReference type="PROSITE" id="PS00409">
    <property type="entry name" value="PROKAR_NTER_METHYL"/>
    <property type="match status" value="1"/>
</dbReference>
<dbReference type="InterPro" id="IPR000983">
    <property type="entry name" value="Bac_GSPG_pilin"/>
</dbReference>
<evidence type="ECO:0000256" key="5">
    <source>
        <dbReference type="ARBA" id="ARBA00023136"/>
    </source>
</evidence>
<accession>A0A1T4K5A1</accession>
<dbReference type="GO" id="GO:0016020">
    <property type="term" value="C:membrane"/>
    <property type="evidence" value="ECO:0007669"/>
    <property type="project" value="UniProtKB-SubCell"/>
</dbReference>
<dbReference type="RefSeq" id="WP_087677786.1">
    <property type="nucleotide sequence ID" value="NZ_FUWV01000001.1"/>
</dbReference>
<dbReference type="InterPro" id="IPR012902">
    <property type="entry name" value="N_methyl_site"/>
</dbReference>
<keyword evidence="5 6" id="KW-0472">Membrane</keyword>
<dbReference type="GO" id="GO:0015628">
    <property type="term" value="P:protein secretion by the type II secretion system"/>
    <property type="evidence" value="ECO:0007669"/>
    <property type="project" value="InterPro"/>
</dbReference>
<dbReference type="PRINTS" id="PR00813">
    <property type="entry name" value="BCTERIALGSPG"/>
</dbReference>